<keyword evidence="2" id="KW-0597">Phosphoprotein</keyword>
<evidence type="ECO:0000256" key="2">
    <source>
        <dbReference type="ARBA" id="ARBA00022553"/>
    </source>
</evidence>
<comment type="caution">
    <text evidence="7">The sequence shown here is derived from an EMBL/GenBank/DDBJ whole genome shotgun (WGS) entry which is preliminary data.</text>
</comment>
<keyword evidence="3" id="KW-0677">Repeat</keyword>
<evidence type="ECO:0000256" key="5">
    <source>
        <dbReference type="ARBA" id="ARBA00023242"/>
    </source>
</evidence>
<keyword evidence="4" id="KW-0175">Coiled coil</keyword>
<dbReference type="Pfam" id="PF08216">
    <property type="entry name" value="CTNNBL"/>
    <property type="match status" value="1"/>
</dbReference>
<sequence length="164" mass="18548">MSQRCNSVRSTSTPHVALVLSEITEVARKYPSAFMKCFVKEIGMLNDVMMRTFNFKMQLNADWSCFGTIPVALTSGSALHSQEMVRRGEILDDSMEDEFYLRRLDAGLFVLQLLCYIMVEISSSGVSQLQQRVHQILNIRGGSVKVVRHIMRGKYGSMSCNQVL</sequence>
<dbReference type="InterPro" id="IPR011989">
    <property type="entry name" value="ARM-like"/>
</dbReference>
<organism evidence="7 8">
    <name type="scientific">Ilyodon furcidens</name>
    <name type="common">goldbreast splitfin</name>
    <dbReference type="NCBI Taxonomy" id="33524"/>
    <lineage>
        <taxon>Eukaryota</taxon>
        <taxon>Metazoa</taxon>
        <taxon>Chordata</taxon>
        <taxon>Craniata</taxon>
        <taxon>Vertebrata</taxon>
        <taxon>Euteleostomi</taxon>
        <taxon>Actinopterygii</taxon>
        <taxon>Neopterygii</taxon>
        <taxon>Teleostei</taxon>
        <taxon>Neoteleostei</taxon>
        <taxon>Acanthomorphata</taxon>
        <taxon>Ovalentaria</taxon>
        <taxon>Atherinomorphae</taxon>
        <taxon>Cyprinodontiformes</taxon>
        <taxon>Goodeidae</taxon>
        <taxon>Ilyodon</taxon>
    </lineage>
</organism>
<dbReference type="Gene3D" id="1.25.10.10">
    <property type="entry name" value="Leucine-rich Repeat Variant"/>
    <property type="match status" value="1"/>
</dbReference>
<dbReference type="InterPro" id="IPR013180">
    <property type="entry name" value="CTNNBL1_N"/>
</dbReference>
<accession>A0ABV0UNL6</accession>
<keyword evidence="5" id="KW-0539">Nucleus</keyword>
<name>A0ABV0UNL6_9TELE</name>
<dbReference type="PANTHER" id="PTHR14978">
    <property type="entry name" value="BETA-CATENIN-LIKE PROTEIN 1 NUCLEAR ASSOCIATED PROTEIN"/>
    <property type="match status" value="1"/>
</dbReference>
<evidence type="ECO:0000256" key="3">
    <source>
        <dbReference type="ARBA" id="ARBA00022737"/>
    </source>
</evidence>
<dbReference type="Proteomes" id="UP001482620">
    <property type="component" value="Unassembled WGS sequence"/>
</dbReference>
<dbReference type="InterPro" id="IPR039678">
    <property type="entry name" value="CTNNBL1"/>
</dbReference>
<feature type="domain" description="Beta-catenin-like protein 1 N-terminal" evidence="6">
    <location>
        <begin position="89"/>
        <end position="152"/>
    </location>
</feature>
<reference evidence="7 8" key="1">
    <citation type="submission" date="2021-06" db="EMBL/GenBank/DDBJ databases">
        <authorList>
            <person name="Palmer J.M."/>
        </authorList>
    </citation>
    <scope>NUCLEOTIDE SEQUENCE [LARGE SCALE GENOMIC DNA]</scope>
    <source>
        <strain evidence="8">if_2019</strain>
        <tissue evidence="7">Muscle</tissue>
    </source>
</reference>
<evidence type="ECO:0000259" key="6">
    <source>
        <dbReference type="Pfam" id="PF08216"/>
    </source>
</evidence>
<comment type="subcellular location">
    <subcellularLocation>
        <location evidence="1">Nucleus</location>
    </subcellularLocation>
</comment>
<gene>
    <name evidence="7" type="ORF">ILYODFUR_028402</name>
</gene>
<dbReference type="EMBL" id="JAHRIQ010073388">
    <property type="protein sequence ID" value="MEQ2245468.1"/>
    <property type="molecule type" value="Genomic_DNA"/>
</dbReference>
<evidence type="ECO:0000256" key="1">
    <source>
        <dbReference type="ARBA" id="ARBA00004123"/>
    </source>
</evidence>
<evidence type="ECO:0000313" key="7">
    <source>
        <dbReference type="EMBL" id="MEQ2245468.1"/>
    </source>
</evidence>
<dbReference type="PANTHER" id="PTHR14978:SF0">
    <property type="entry name" value="BETA-CATENIN-LIKE PROTEIN 1"/>
    <property type="match status" value="1"/>
</dbReference>
<protein>
    <recommendedName>
        <fullName evidence="6">Beta-catenin-like protein 1 N-terminal domain-containing protein</fullName>
    </recommendedName>
</protein>
<evidence type="ECO:0000313" key="8">
    <source>
        <dbReference type="Proteomes" id="UP001482620"/>
    </source>
</evidence>
<evidence type="ECO:0000256" key="4">
    <source>
        <dbReference type="ARBA" id="ARBA00023054"/>
    </source>
</evidence>
<keyword evidence="8" id="KW-1185">Reference proteome</keyword>
<proteinExistence type="predicted"/>